<protein>
    <submittedName>
        <fullName evidence="1">Uncharacterized protein</fullName>
    </submittedName>
</protein>
<reference evidence="1 2" key="1">
    <citation type="submission" date="2021-03" db="EMBL/GenBank/DDBJ databases">
        <title>Glycomyces sp. nov., a novel actinomycete isolated from soil.</title>
        <authorList>
            <person name="Yang X."/>
            <person name="Xu X."/>
        </authorList>
    </citation>
    <scope>NUCLEOTIDE SEQUENCE [LARGE SCALE GENOMIC DNA]</scope>
    <source>
        <strain evidence="1 2">NEAU-S30</strain>
    </source>
</reference>
<keyword evidence="2" id="KW-1185">Reference proteome</keyword>
<dbReference type="EMBL" id="JAGFNP010000010">
    <property type="protein sequence ID" value="MBO3734688.1"/>
    <property type="molecule type" value="Genomic_DNA"/>
</dbReference>
<organism evidence="1 2">
    <name type="scientific">Glycomyces niveus</name>
    <dbReference type="NCBI Taxonomy" id="2820287"/>
    <lineage>
        <taxon>Bacteria</taxon>
        <taxon>Bacillati</taxon>
        <taxon>Actinomycetota</taxon>
        <taxon>Actinomycetes</taxon>
        <taxon>Glycomycetales</taxon>
        <taxon>Glycomycetaceae</taxon>
        <taxon>Glycomyces</taxon>
    </lineage>
</organism>
<dbReference type="Proteomes" id="UP000681341">
    <property type="component" value="Unassembled WGS sequence"/>
</dbReference>
<comment type="caution">
    <text evidence="1">The sequence shown here is derived from an EMBL/GenBank/DDBJ whole genome shotgun (WGS) entry which is preliminary data.</text>
</comment>
<dbReference type="RefSeq" id="WP_208497902.1">
    <property type="nucleotide sequence ID" value="NZ_JAGFNP010000010.1"/>
</dbReference>
<proteinExistence type="predicted"/>
<accession>A0ABS3UAB1</accession>
<evidence type="ECO:0000313" key="1">
    <source>
        <dbReference type="EMBL" id="MBO3734688.1"/>
    </source>
</evidence>
<evidence type="ECO:0000313" key="2">
    <source>
        <dbReference type="Proteomes" id="UP000681341"/>
    </source>
</evidence>
<gene>
    <name evidence="1" type="ORF">J5V16_17825</name>
</gene>
<sequence length="114" mass="12015">MRTLKSRLSTSSPVMRTLGYGGVKPSVAPPVIRTLSLLYGGVKVSVVSADAGAANAATARPASEPAAMVRAHKVMVRRSGEVLVCWVMDPTYGAALTRRSLPPPASLTRRSRDP</sequence>
<name>A0ABS3UAB1_9ACTN</name>